<dbReference type="Gene3D" id="3.40.50.300">
    <property type="entry name" value="P-loop containing nucleotide triphosphate hydrolases"/>
    <property type="match status" value="1"/>
</dbReference>
<keyword evidence="4 6" id="KW-0067">ATP-binding</keyword>
<keyword evidence="7" id="KW-1185">Reference proteome</keyword>
<comment type="similarity">
    <text evidence="1">Belongs to the ABC transporter superfamily.</text>
</comment>
<dbReference type="Pfam" id="PF00005">
    <property type="entry name" value="ABC_tran"/>
    <property type="match status" value="1"/>
</dbReference>
<dbReference type="Proteomes" id="UP000621540">
    <property type="component" value="Unassembled WGS sequence"/>
</dbReference>
<dbReference type="SMART" id="SM00382">
    <property type="entry name" value="AAA"/>
    <property type="match status" value="1"/>
</dbReference>
<name>A0ABR7I9G1_9FIRM</name>
<keyword evidence="2" id="KW-0813">Transport</keyword>
<accession>A0ABR7I9G1</accession>
<keyword evidence="3" id="KW-0547">Nucleotide-binding</keyword>
<dbReference type="GO" id="GO:0005524">
    <property type="term" value="F:ATP binding"/>
    <property type="evidence" value="ECO:0007669"/>
    <property type="project" value="UniProtKB-KW"/>
</dbReference>
<proteinExistence type="inferred from homology"/>
<protein>
    <submittedName>
        <fullName evidence="6">ABC transporter ATP-binding protein</fullName>
    </submittedName>
</protein>
<dbReference type="RefSeq" id="WP_186981939.1">
    <property type="nucleotide sequence ID" value="NZ_JACOQH010000003.1"/>
</dbReference>
<evidence type="ECO:0000256" key="4">
    <source>
        <dbReference type="ARBA" id="ARBA00022840"/>
    </source>
</evidence>
<dbReference type="EMBL" id="JACOQH010000003">
    <property type="protein sequence ID" value="MBC5753575.1"/>
    <property type="molecule type" value="Genomic_DNA"/>
</dbReference>
<evidence type="ECO:0000259" key="5">
    <source>
        <dbReference type="PROSITE" id="PS50893"/>
    </source>
</evidence>
<evidence type="ECO:0000256" key="1">
    <source>
        <dbReference type="ARBA" id="ARBA00005417"/>
    </source>
</evidence>
<dbReference type="CDD" id="cd03255">
    <property type="entry name" value="ABC_MJ0796_LolCDE_FtsE"/>
    <property type="match status" value="1"/>
</dbReference>
<evidence type="ECO:0000313" key="7">
    <source>
        <dbReference type="Proteomes" id="UP000621540"/>
    </source>
</evidence>
<dbReference type="InterPro" id="IPR003593">
    <property type="entry name" value="AAA+_ATPase"/>
</dbReference>
<gene>
    <name evidence="6" type="ORF">H8Z76_05945</name>
</gene>
<evidence type="ECO:0000256" key="2">
    <source>
        <dbReference type="ARBA" id="ARBA00022448"/>
    </source>
</evidence>
<dbReference type="InterPro" id="IPR027417">
    <property type="entry name" value="P-loop_NTPase"/>
</dbReference>
<dbReference type="PANTHER" id="PTHR42798">
    <property type="entry name" value="LIPOPROTEIN-RELEASING SYSTEM ATP-BINDING PROTEIN LOLD"/>
    <property type="match status" value="1"/>
</dbReference>
<organism evidence="6 7">
    <name type="scientific">Roseburia yibonii</name>
    <dbReference type="NCBI Taxonomy" id="2763063"/>
    <lineage>
        <taxon>Bacteria</taxon>
        <taxon>Bacillati</taxon>
        <taxon>Bacillota</taxon>
        <taxon>Clostridia</taxon>
        <taxon>Lachnospirales</taxon>
        <taxon>Lachnospiraceae</taxon>
        <taxon>Roseburia</taxon>
    </lineage>
</organism>
<dbReference type="InterPro" id="IPR017911">
    <property type="entry name" value="MacB-like_ATP-bd"/>
</dbReference>
<dbReference type="PANTHER" id="PTHR42798:SF2">
    <property type="entry name" value="ABC TRANSPORTER ATP-BINDING PROTEIN MG467-RELATED"/>
    <property type="match status" value="1"/>
</dbReference>
<evidence type="ECO:0000256" key="3">
    <source>
        <dbReference type="ARBA" id="ARBA00022741"/>
    </source>
</evidence>
<sequence>MSIVIEDAVKKYGRGESEIYALNHVSLQIESGEVCVILGPSGSGKSTLLHMIGGLDQLDSGSVTVDGTKITELGKKALTEYRREKAGVVFQSYNLIAELNVKENIRVVADISKDPLDLDTLIAELGLSRHATHFPAELSGGQQQRCAIGRALVKNPDILLCDEPTGALDSVSAGEVLEILEKINEKYHTTILIITHNENMAGMADRIIRVHDGKIVSNEKNKKVRVKELKI</sequence>
<evidence type="ECO:0000313" key="6">
    <source>
        <dbReference type="EMBL" id="MBC5753575.1"/>
    </source>
</evidence>
<dbReference type="InterPro" id="IPR003439">
    <property type="entry name" value="ABC_transporter-like_ATP-bd"/>
</dbReference>
<dbReference type="PROSITE" id="PS50893">
    <property type="entry name" value="ABC_TRANSPORTER_2"/>
    <property type="match status" value="1"/>
</dbReference>
<dbReference type="SUPFAM" id="SSF52540">
    <property type="entry name" value="P-loop containing nucleoside triphosphate hydrolases"/>
    <property type="match status" value="1"/>
</dbReference>
<feature type="domain" description="ABC transporter" evidence="5">
    <location>
        <begin position="3"/>
        <end position="231"/>
    </location>
</feature>
<comment type="caution">
    <text evidence="6">The sequence shown here is derived from an EMBL/GenBank/DDBJ whole genome shotgun (WGS) entry which is preliminary data.</text>
</comment>
<reference evidence="6 7" key="1">
    <citation type="submission" date="2020-08" db="EMBL/GenBank/DDBJ databases">
        <title>Genome public.</title>
        <authorList>
            <person name="Liu C."/>
            <person name="Sun Q."/>
        </authorList>
    </citation>
    <scope>NUCLEOTIDE SEQUENCE [LARGE SCALE GENOMIC DNA]</scope>
    <source>
        <strain evidence="6 7">BX0805</strain>
    </source>
</reference>